<dbReference type="AlphaFoldDB" id="A0AAV0ER75"/>
<gene>
    <name evidence="1" type="ORF">CEPIT_LOCUS26961</name>
</gene>
<accession>A0AAV0ER75</accession>
<dbReference type="Proteomes" id="UP001152523">
    <property type="component" value="Unassembled WGS sequence"/>
</dbReference>
<comment type="caution">
    <text evidence="1">The sequence shown here is derived from an EMBL/GenBank/DDBJ whole genome shotgun (WGS) entry which is preliminary data.</text>
</comment>
<organism evidence="1 2">
    <name type="scientific">Cuscuta epithymum</name>
    <dbReference type="NCBI Taxonomy" id="186058"/>
    <lineage>
        <taxon>Eukaryota</taxon>
        <taxon>Viridiplantae</taxon>
        <taxon>Streptophyta</taxon>
        <taxon>Embryophyta</taxon>
        <taxon>Tracheophyta</taxon>
        <taxon>Spermatophyta</taxon>
        <taxon>Magnoliopsida</taxon>
        <taxon>eudicotyledons</taxon>
        <taxon>Gunneridae</taxon>
        <taxon>Pentapetalae</taxon>
        <taxon>asterids</taxon>
        <taxon>lamiids</taxon>
        <taxon>Solanales</taxon>
        <taxon>Convolvulaceae</taxon>
        <taxon>Cuscuteae</taxon>
        <taxon>Cuscuta</taxon>
        <taxon>Cuscuta subgen. Cuscuta</taxon>
    </lineage>
</organism>
<protein>
    <submittedName>
        <fullName evidence="1">Uncharacterized protein</fullName>
    </submittedName>
</protein>
<feature type="non-terminal residue" evidence="1">
    <location>
        <position position="83"/>
    </location>
</feature>
<keyword evidence="2" id="KW-1185">Reference proteome</keyword>
<dbReference type="EMBL" id="CAMAPF010000938">
    <property type="protein sequence ID" value="CAH9125699.1"/>
    <property type="molecule type" value="Genomic_DNA"/>
</dbReference>
<sequence>MARGDKKSQLIHVSVMKEYGKQESWVTYFVITLYEHGVRELYNFEFFSHNGKVLMKGCYIGRTCVYDIKEEKLEETKFLVSDG</sequence>
<evidence type="ECO:0000313" key="2">
    <source>
        <dbReference type="Proteomes" id="UP001152523"/>
    </source>
</evidence>
<proteinExistence type="predicted"/>
<name>A0AAV0ER75_9ASTE</name>
<reference evidence="1" key="1">
    <citation type="submission" date="2022-07" db="EMBL/GenBank/DDBJ databases">
        <authorList>
            <person name="Macas J."/>
            <person name="Novak P."/>
            <person name="Neumann P."/>
        </authorList>
    </citation>
    <scope>NUCLEOTIDE SEQUENCE</scope>
</reference>
<evidence type="ECO:0000313" key="1">
    <source>
        <dbReference type="EMBL" id="CAH9125699.1"/>
    </source>
</evidence>